<evidence type="ECO:0000256" key="1">
    <source>
        <dbReference type="ARBA" id="ARBA00004141"/>
    </source>
</evidence>
<dbReference type="Pfam" id="PF00209">
    <property type="entry name" value="SNF"/>
    <property type="match status" value="1"/>
</dbReference>
<accession>F6QN34</accession>
<keyword evidence="12" id="KW-1185">Reference proteome</keyword>
<feature type="binding site" evidence="6">
    <location>
        <position position="367"/>
    </location>
    <ligand>
        <name>Na(+)</name>
        <dbReference type="ChEBI" id="CHEBI:29101"/>
        <label>1</label>
    </ligand>
</feature>
<keyword evidence="4 10" id="KW-1133">Transmembrane helix</keyword>
<dbReference type="PANTHER" id="PTHR11616:SF303">
    <property type="entry name" value="SODIUM- AND CHLORIDE-DEPENDENT GABA TRANSPORTER INE"/>
    <property type="match status" value="1"/>
</dbReference>
<organism evidence="11 12">
    <name type="scientific">Ciona intestinalis</name>
    <name type="common">Transparent sea squirt</name>
    <name type="synonym">Ascidia intestinalis</name>
    <dbReference type="NCBI Taxonomy" id="7719"/>
    <lineage>
        <taxon>Eukaryota</taxon>
        <taxon>Metazoa</taxon>
        <taxon>Chordata</taxon>
        <taxon>Tunicata</taxon>
        <taxon>Ascidiacea</taxon>
        <taxon>Phlebobranchia</taxon>
        <taxon>Cionidae</taxon>
        <taxon>Ciona</taxon>
    </lineage>
</organism>
<reference evidence="11" key="4">
    <citation type="submission" date="2025-09" db="UniProtKB">
        <authorList>
            <consortium name="Ensembl"/>
        </authorList>
    </citation>
    <scope>IDENTIFICATION</scope>
</reference>
<feature type="transmembrane region" description="Helical" evidence="10">
    <location>
        <begin position="428"/>
        <end position="449"/>
    </location>
</feature>
<feature type="compositionally biased region" description="Polar residues" evidence="9">
    <location>
        <begin position="576"/>
        <end position="587"/>
    </location>
</feature>
<keyword evidence="3 8" id="KW-0812">Transmembrane</keyword>
<dbReference type="PANTHER" id="PTHR11616">
    <property type="entry name" value="SODIUM/CHLORIDE DEPENDENT TRANSPORTER"/>
    <property type="match status" value="1"/>
</dbReference>
<reference evidence="11" key="3">
    <citation type="submission" date="2025-08" db="UniProtKB">
        <authorList>
            <consortium name="Ensembl"/>
        </authorList>
    </citation>
    <scope>IDENTIFICATION</scope>
</reference>
<dbReference type="NCBIfam" id="NF037979">
    <property type="entry name" value="Na_transp"/>
    <property type="match status" value="1"/>
</dbReference>
<reference evidence="11" key="2">
    <citation type="journal article" date="2008" name="Genome Biol.">
        <title>Improved genome assembly and evidence-based global gene model set for the chordate Ciona intestinalis: new insight into intron and operon populations.</title>
        <authorList>
            <person name="Satou Y."/>
            <person name="Mineta K."/>
            <person name="Ogasawara M."/>
            <person name="Sasakura Y."/>
            <person name="Shoguchi E."/>
            <person name="Ueno K."/>
            <person name="Yamada L."/>
            <person name="Matsumoto J."/>
            <person name="Wasserscheid J."/>
            <person name="Dewar K."/>
            <person name="Wiley G.B."/>
            <person name="Macmil S.L."/>
            <person name="Roe B.A."/>
            <person name="Zeller R.W."/>
            <person name="Hastings K.E."/>
            <person name="Lemaire P."/>
            <person name="Lindquist E."/>
            <person name="Endo T."/>
            <person name="Hotta K."/>
            <person name="Inaba K."/>
        </authorList>
    </citation>
    <scope>NUCLEOTIDE SEQUENCE [LARGE SCALE GENOMIC DNA]</scope>
    <source>
        <strain evidence="11">wild type</strain>
    </source>
</reference>
<reference evidence="12" key="1">
    <citation type="journal article" date="2002" name="Science">
        <title>The draft genome of Ciona intestinalis: insights into chordate and vertebrate origins.</title>
        <authorList>
            <person name="Dehal P."/>
            <person name="Satou Y."/>
            <person name="Campbell R.K."/>
            <person name="Chapman J."/>
            <person name="Degnan B."/>
            <person name="De Tomaso A."/>
            <person name="Davidson B."/>
            <person name="Di Gregorio A."/>
            <person name="Gelpke M."/>
            <person name="Goodstein D.M."/>
            <person name="Harafuji N."/>
            <person name="Hastings K.E."/>
            <person name="Ho I."/>
            <person name="Hotta K."/>
            <person name="Huang W."/>
            <person name="Kawashima T."/>
            <person name="Lemaire P."/>
            <person name="Martinez D."/>
            <person name="Meinertzhagen I.A."/>
            <person name="Necula S."/>
            <person name="Nonaka M."/>
            <person name="Putnam N."/>
            <person name="Rash S."/>
            <person name="Saiga H."/>
            <person name="Satake M."/>
            <person name="Terry A."/>
            <person name="Yamada L."/>
            <person name="Wang H.G."/>
            <person name="Awazu S."/>
            <person name="Azumi K."/>
            <person name="Boore J."/>
            <person name="Branno M."/>
            <person name="Chin-Bow S."/>
            <person name="DeSantis R."/>
            <person name="Doyle S."/>
            <person name="Francino P."/>
            <person name="Keys D.N."/>
            <person name="Haga S."/>
            <person name="Hayashi H."/>
            <person name="Hino K."/>
            <person name="Imai K.S."/>
            <person name="Inaba K."/>
            <person name="Kano S."/>
            <person name="Kobayashi K."/>
            <person name="Kobayashi M."/>
            <person name="Lee B.I."/>
            <person name="Makabe K.W."/>
            <person name="Manohar C."/>
            <person name="Matassi G."/>
            <person name="Medina M."/>
            <person name="Mochizuki Y."/>
            <person name="Mount S."/>
            <person name="Morishita T."/>
            <person name="Miura S."/>
            <person name="Nakayama A."/>
            <person name="Nishizaka S."/>
            <person name="Nomoto H."/>
            <person name="Ohta F."/>
            <person name="Oishi K."/>
            <person name="Rigoutsos I."/>
            <person name="Sano M."/>
            <person name="Sasaki A."/>
            <person name="Sasakura Y."/>
            <person name="Shoguchi E."/>
            <person name="Shin-i T."/>
            <person name="Spagnuolo A."/>
            <person name="Stainier D."/>
            <person name="Suzuki M.M."/>
            <person name="Tassy O."/>
            <person name="Takatori N."/>
            <person name="Tokuoka M."/>
            <person name="Yagi K."/>
            <person name="Yoshizaki F."/>
            <person name="Wada S."/>
            <person name="Zhang C."/>
            <person name="Hyatt P.D."/>
            <person name="Larimer F."/>
            <person name="Detter C."/>
            <person name="Doggett N."/>
            <person name="Glavina T."/>
            <person name="Hawkins T."/>
            <person name="Richardson P."/>
            <person name="Lucas S."/>
            <person name="Kohara Y."/>
            <person name="Levine M."/>
            <person name="Satoh N."/>
            <person name="Rokhsar D.S."/>
        </authorList>
    </citation>
    <scope>NUCLEOTIDE SEQUENCE [LARGE SCALE GENOMIC DNA]</scope>
</reference>
<keyword evidence="2 8" id="KW-0813">Transport</keyword>
<feature type="transmembrane region" description="Helical" evidence="10">
    <location>
        <begin position="510"/>
        <end position="533"/>
    </location>
</feature>
<evidence type="ECO:0000256" key="10">
    <source>
        <dbReference type="SAM" id="Phobius"/>
    </source>
</evidence>
<dbReference type="RefSeq" id="XP_002122771.1">
    <property type="nucleotide sequence ID" value="XM_002122735.3"/>
</dbReference>
<dbReference type="Ensembl" id="ENSCINT00000009747.3">
    <property type="protein sequence ID" value="ENSCINP00000009747.3"/>
    <property type="gene ID" value="ENSCING00000004705.3"/>
</dbReference>
<evidence type="ECO:0000256" key="4">
    <source>
        <dbReference type="ARBA" id="ARBA00022989"/>
    </source>
</evidence>
<evidence type="ECO:0000256" key="9">
    <source>
        <dbReference type="SAM" id="MobiDB-lite"/>
    </source>
</evidence>
<dbReference type="SUPFAM" id="SSF161070">
    <property type="entry name" value="SNF-like"/>
    <property type="match status" value="1"/>
</dbReference>
<feature type="binding site" evidence="6">
    <location>
        <position position="36"/>
    </location>
    <ligand>
        <name>Na(+)</name>
        <dbReference type="ChEBI" id="CHEBI:29101"/>
        <label>1</label>
    </ligand>
</feature>
<evidence type="ECO:0000313" key="12">
    <source>
        <dbReference type="Proteomes" id="UP000008144"/>
    </source>
</evidence>
<evidence type="ECO:0000256" key="6">
    <source>
        <dbReference type="PIRSR" id="PIRSR600175-1"/>
    </source>
</evidence>
<evidence type="ECO:0000256" key="3">
    <source>
        <dbReference type="ARBA" id="ARBA00022692"/>
    </source>
</evidence>
<dbReference type="InterPro" id="IPR037272">
    <property type="entry name" value="SNS_sf"/>
</dbReference>
<feature type="transmembrane region" description="Helical" evidence="10">
    <location>
        <begin position="212"/>
        <end position="235"/>
    </location>
</feature>
<keyword evidence="6" id="KW-0915">Sodium</keyword>
<dbReference type="GO" id="GO:0005886">
    <property type="term" value="C:plasma membrane"/>
    <property type="evidence" value="ECO:0000318"/>
    <property type="project" value="GO_Central"/>
</dbReference>
<feature type="transmembrane region" description="Helical" evidence="10">
    <location>
        <begin position="255"/>
        <end position="280"/>
    </location>
</feature>
<feature type="disulfide bond" evidence="7">
    <location>
        <begin position="135"/>
        <end position="144"/>
    </location>
</feature>
<dbReference type="GO" id="GO:0005283">
    <property type="term" value="F:amino acid:sodium symporter activity"/>
    <property type="evidence" value="ECO:0000318"/>
    <property type="project" value="GO_Central"/>
</dbReference>
<feature type="binding site" evidence="6">
    <location>
        <position position="298"/>
    </location>
    <ligand>
        <name>Na(+)</name>
        <dbReference type="ChEBI" id="CHEBI:29101"/>
        <label>1</label>
    </ligand>
</feature>
<dbReference type="EMBL" id="EAAA01001767">
    <property type="status" value="NOT_ANNOTATED_CDS"/>
    <property type="molecule type" value="Genomic_DNA"/>
</dbReference>
<dbReference type="PROSITE" id="PS00610">
    <property type="entry name" value="NA_NEUROTRAN_SYMP_1"/>
    <property type="match status" value="1"/>
</dbReference>
<comment type="similarity">
    <text evidence="8">Belongs to the sodium:neurotransmitter symporter (SNF) (TC 2.A.22) family.</text>
</comment>
<name>F6QN34_CIOIN</name>
<feature type="binding site" evidence="6">
    <location>
        <position position="366"/>
    </location>
    <ligand>
        <name>Na(+)</name>
        <dbReference type="ChEBI" id="CHEBI:29101"/>
        <label>1</label>
    </ligand>
</feature>
<feature type="transmembrane region" description="Helical" evidence="10">
    <location>
        <begin position="21"/>
        <end position="38"/>
    </location>
</feature>
<feature type="transmembrane region" description="Helical" evidence="10">
    <location>
        <begin position="96"/>
        <end position="123"/>
    </location>
</feature>
<feature type="transmembrane region" description="Helical" evidence="10">
    <location>
        <begin position="351"/>
        <end position="376"/>
    </location>
</feature>
<feature type="transmembrane region" description="Helical" evidence="10">
    <location>
        <begin position="397"/>
        <end position="422"/>
    </location>
</feature>
<dbReference type="PRINTS" id="PR00176">
    <property type="entry name" value="NANEUSMPORT"/>
</dbReference>
<feature type="binding site" evidence="6">
    <location>
        <position position="31"/>
    </location>
    <ligand>
        <name>Na(+)</name>
        <dbReference type="ChEBI" id="CHEBI:29101"/>
        <label>1</label>
    </ligand>
</feature>
<feature type="region of interest" description="Disordered" evidence="9">
    <location>
        <begin position="561"/>
        <end position="587"/>
    </location>
</feature>
<keyword evidence="8" id="KW-0769">Symport</keyword>
<evidence type="ECO:0000256" key="5">
    <source>
        <dbReference type="ARBA" id="ARBA00023136"/>
    </source>
</evidence>
<accession>A0A1W2W9Y4</accession>
<evidence type="ECO:0000256" key="7">
    <source>
        <dbReference type="PIRSR" id="PIRSR600175-2"/>
    </source>
</evidence>
<protein>
    <recommendedName>
        <fullName evidence="8">Transporter</fullName>
    </recommendedName>
</protein>
<evidence type="ECO:0000313" key="11">
    <source>
        <dbReference type="Ensembl" id="ENSCINP00000009747.3"/>
    </source>
</evidence>
<dbReference type="GO" id="GO:0035725">
    <property type="term" value="P:sodium ion transmembrane transport"/>
    <property type="evidence" value="ECO:0000318"/>
    <property type="project" value="GO_Central"/>
</dbReference>
<feature type="binding site" evidence="6">
    <location>
        <position position="266"/>
    </location>
    <ligand>
        <name>Na(+)</name>
        <dbReference type="ChEBI" id="CHEBI:29101"/>
        <label>1</label>
    </ligand>
</feature>
<dbReference type="InterPro" id="IPR000175">
    <property type="entry name" value="Na/ntran_symport"/>
</dbReference>
<dbReference type="OrthoDB" id="6581954at2759"/>
<gene>
    <name evidence="11" type="primary">LOC100178767</name>
</gene>
<feature type="transmembrane region" description="Helical" evidence="10">
    <location>
        <begin position="469"/>
        <end position="490"/>
    </location>
</feature>
<keyword evidence="7" id="KW-1015">Disulfide bond</keyword>
<feature type="transmembrane region" description="Helical" evidence="10">
    <location>
        <begin position="292"/>
        <end position="313"/>
    </location>
</feature>
<keyword evidence="6" id="KW-0479">Metal-binding</keyword>
<feature type="transmembrane region" description="Helical" evidence="10">
    <location>
        <begin position="181"/>
        <end position="200"/>
    </location>
</feature>
<dbReference type="GO" id="GO:1903804">
    <property type="term" value="P:glycine import across plasma membrane"/>
    <property type="evidence" value="ECO:0000318"/>
    <property type="project" value="GO_Central"/>
</dbReference>
<dbReference type="KEGG" id="cin:100178767"/>
<keyword evidence="5 10" id="KW-0472">Membrane</keyword>
<feature type="transmembrane region" description="Helical" evidence="10">
    <location>
        <begin position="50"/>
        <end position="70"/>
    </location>
</feature>
<feature type="binding site" evidence="6">
    <location>
        <position position="29"/>
    </location>
    <ligand>
        <name>Na(+)</name>
        <dbReference type="ChEBI" id="CHEBI:29101"/>
        <label>1</label>
    </ligand>
</feature>
<proteinExistence type="inferred from homology"/>
<dbReference type="GeneID" id="100178767"/>
<dbReference type="InParanoid" id="F6QN34"/>
<dbReference type="PROSITE" id="PS50267">
    <property type="entry name" value="NA_NEUROTRAN_SYMP_3"/>
    <property type="match status" value="1"/>
</dbReference>
<dbReference type="AlphaFoldDB" id="F6QN34"/>
<sequence>MVQQKHEEAVRVERGEWKSKSQFLLACVGYAVGLGNIWRFPYLCFKSGGGAFIIPYLTMLVLCGIPLLYLEMAIGQYTRYGPVHALEMICPLMKGVGLATVVISFILCTYYNVVITWAIYYFFNSFNANLPWQSCNETWSSPNCSVSSNDTANNWTVSSTQDFFDQVVLKKTEGIHDMGNMQWKVFGCFVLAWVLCYLCISKGIKSVGKVVYATATFPYLILIILLVVGCTLPGARSGVIYFIKPVWSELLNVEVWVNAAAQNFNSIGIAFGSLIAFSSYNRRDNNILRDTLCIACINSGTSLLAGFVIFSAMGHMAHVLGKEVAQVATEGPELVFIVYPQIFSNLPVPQLWSAIFFLMLICMGIDSQFAMIEVVNTTLSDVWDGKLLTKYFKRKELLALFVCVIAFLIGIPNLMQGGIYVFTLLDNYTAIVSLMFLAFFEVVAICWIFGGRRVAKCVKEMTGTAPSKFFVVCWVVCAPLLIGVILIFSIVKYKPAHYGSYVYPAWADGLGWLVALCSMLCVPIGALVTILSLKGSFWQRLKLSIIPRLKTDEFDDDVMKSVSSKESDSPPPYATETATFLSNNTKV</sequence>
<dbReference type="Proteomes" id="UP000008144">
    <property type="component" value="Chromosome 3"/>
</dbReference>
<dbReference type="OMA" id="SKMPYYE"/>
<dbReference type="HOGENOM" id="CLU_006855_9_5_1"/>
<evidence type="ECO:0000256" key="8">
    <source>
        <dbReference type="RuleBase" id="RU003732"/>
    </source>
</evidence>
<dbReference type="GeneTree" id="ENSGT00940000170084"/>
<comment type="subcellular location">
    <subcellularLocation>
        <location evidence="1">Membrane</location>
        <topology evidence="1">Multi-pass membrane protein</topology>
    </subcellularLocation>
</comment>
<dbReference type="GO" id="GO:0046872">
    <property type="term" value="F:metal ion binding"/>
    <property type="evidence" value="ECO:0007669"/>
    <property type="project" value="UniProtKB-KW"/>
</dbReference>
<evidence type="ECO:0000256" key="2">
    <source>
        <dbReference type="ARBA" id="ARBA00022448"/>
    </source>
</evidence>
<feature type="binding site" evidence="6">
    <location>
        <position position="32"/>
    </location>
    <ligand>
        <name>Na(+)</name>
        <dbReference type="ChEBI" id="CHEBI:29101"/>
        <label>1</label>
    </ligand>
</feature>